<sequence length="91" mass="10071">MHKATVYTNSNLTIVMMQAEWDSSVNTISFHSAIHRAIGGGNACGFKSRVSKAMHALRTLHTAANGVKWYKWSPNNAQQIGFGLLWFMICG</sequence>
<keyword evidence="2" id="KW-1185">Reference proteome</keyword>
<reference evidence="1" key="1">
    <citation type="submission" date="2020-08" db="EMBL/GenBank/DDBJ databases">
        <title>Multicomponent nature underlies the extraordinary mechanical properties of spider dragline silk.</title>
        <authorList>
            <person name="Kono N."/>
            <person name="Nakamura H."/>
            <person name="Mori M."/>
            <person name="Yoshida Y."/>
            <person name="Ohtoshi R."/>
            <person name="Malay A.D."/>
            <person name="Moran D.A.P."/>
            <person name="Tomita M."/>
            <person name="Numata K."/>
            <person name="Arakawa K."/>
        </authorList>
    </citation>
    <scope>NUCLEOTIDE SEQUENCE</scope>
</reference>
<name>A0A8X6W0S6_TRICX</name>
<evidence type="ECO:0000313" key="1">
    <source>
        <dbReference type="EMBL" id="GFY25960.1"/>
    </source>
</evidence>
<comment type="caution">
    <text evidence="1">The sequence shown here is derived from an EMBL/GenBank/DDBJ whole genome shotgun (WGS) entry which is preliminary data.</text>
</comment>
<protein>
    <submittedName>
        <fullName evidence="1">Uncharacterized protein</fullName>
    </submittedName>
</protein>
<dbReference type="EMBL" id="BMAU01021373">
    <property type="protein sequence ID" value="GFY25960.1"/>
    <property type="molecule type" value="Genomic_DNA"/>
</dbReference>
<accession>A0A8X6W0S6</accession>
<dbReference type="AlphaFoldDB" id="A0A8X6W0S6"/>
<organism evidence="1 2">
    <name type="scientific">Trichonephila clavipes</name>
    <name type="common">Golden silk orbweaver</name>
    <name type="synonym">Nephila clavipes</name>
    <dbReference type="NCBI Taxonomy" id="2585209"/>
    <lineage>
        <taxon>Eukaryota</taxon>
        <taxon>Metazoa</taxon>
        <taxon>Ecdysozoa</taxon>
        <taxon>Arthropoda</taxon>
        <taxon>Chelicerata</taxon>
        <taxon>Arachnida</taxon>
        <taxon>Araneae</taxon>
        <taxon>Araneomorphae</taxon>
        <taxon>Entelegynae</taxon>
        <taxon>Araneoidea</taxon>
        <taxon>Nephilidae</taxon>
        <taxon>Trichonephila</taxon>
    </lineage>
</organism>
<evidence type="ECO:0000313" key="2">
    <source>
        <dbReference type="Proteomes" id="UP000887159"/>
    </source>
</evidence>
<gene>
    <name evidence="1" type="ORF">TNCV_1917101</name>
</gene>
<dbReference type="Proteomes" id="UP000887159">
    <property type="component" value="Unassembled WGS sequence"/>
</dbReference>
<proteinExistence type="predicted"/>